<dbReference type="SUPFAM" id="SSF56300">
    <property type="entry name" value="Metallo-dependent phosphatases"/>
    <property type="match status" value="1"/>
</dbReference>
<feature type="domain" description="Calcineurin-like phosphoesterase" evidence="2">
    <location>
        <begin position="54"/>
        <end position="251"/>
    </location>
</feature>
<protein>
    <submittedName>
        <fullName evidence="3">Putative rhamnogalacturonate lyase C</fullName>
    </submittedName>
</protein>
<dbReference type="Pfam" id="PF00149">
    <property type="entry name" value="Metallophos"/>
    <property type="match status" value="1"/>
</dbReference>
<keyword evidence="3" id="KW-0456">Lyase</keyword>
<dbReference type="GO" id="GO:0016787">
    <property type="term" value="F:hydrolase activity"/>
    <property type="evidence" value="ECO:0007669"/>
    <property type="project" value="InterPro"/>
</dbReference>
<dbReference type="AlphaFoldDB" id="A0A8H8RRP4"/>
<organism evidence="3 4">
    <name type="scientific">Lachnellula subtilissima</name>
    <dbReference type="NCBI Taxonomy" id="602034"/>
    <lineage>
        <taxon>Eukaryota</taxon>
        <taxon>Fungi</taxon>
        <taxon>Dikarya</taxon>
        <taxon>Ascomycota</taxon>
        <taxon>Pezizomycotina</taxon>
        <taxon>Leotiomycetes</taxon>
        <taxon>Helotiales</taxon>
        <taxon>Lachnaceae</taxon>
        <taxon>Lachnellula</taxon>
    </lineage>
</organism>
<comment type="caution">
    <text evidence="3">The sequence shown here is derived from an EMBL/GenBank/DDBJ whole genome shotgun (WGS) entry which is preliminary data.</text>
</comment>
<dbReference type="Proteomes" id="UP000462212">
    <property type="component" value="Unassembled WGS sequence"/>
</dbReference>
<name>A0A8H8RRP4_9HELO</name>
<dbReference type="InterPro" id="IPR004843">
    <property type="entry name" value="Calcineurin-like_PHP"/>
</dbReference>
<proteinExistence type="predicted"/>
<dbReference type="PANTHER" id="PTHR12905">
    <property type="entry name" value="METALLOPHOSPHOESTERASE"/>
    <property type="match status" value="1"/>
</dbReference>
<evidence type="ECO:0000256" key="1">
    <source>
        <dbReference type="SAM" id="MobiDB-lite"/>
    </source>
</evidence>
<evidence type="ECO:0000259" key="2">
    <source>
        <dbReference type="Pfam" id="PF00149"/>
    </source>
</evidence>
<accession>A0A8H8RRP4</accession>
<evidence type="ECO:0000313" key="4">
    <source>
        <dbReference type="Proteomes" id="UP000462212"/>
    </source>
</evidence>
<feature type="region of interest" description="Disordered" evidence="1">
    <location>
        <begin position="1"/>
        <end position="48"/>
    </location>
</feature>
<dbReference type="OrthoDB" id="630188at2759"/>
<dbReference type="Gene3D" id="3.60.21.10">
    <property type="match status" value="2"/>
</dbReference>
<keyword evidence="4" id="KW-1185">Reference proteome</keyword>
<dbReference type="InterPro" id="IPR051693">
    <property type="entry name" value="UPF0046_metallophosphoest"/>
</dbReference>
<gene>
    <name evidence="3" type="primary">rglC_0</name>
    <name evidence="3" type="ORF">LSUB1_G004835</name>
</gene>
<sequence length="335" mass="37170">MSSIRRPQKAPKGLVFNSISPKRNLDESSSPDHGPKVKRQRETSPPPQLSVKTRILILSDTYGVVALPERITEPVDIVLHCGDLSQGGELDSYRKTIALLSSIKAPLKLPEGVHIPSEARAIWNEKEAQDAGIKLLETGMHELILENGGMLRIYASSATPIPIQGADWAFGYETNEDIYNPAGTGISYGINTSTPRTEIPDDTKVDIMMTHGPAKYQLDKMRNGDSVGCPHLFRALRRIRPRVHAFGHVHNSWGVSRILWEEKRWPLPADDDGFDDGVKGKKAVRVSDTNDVQLIESMERNEGMETLLINAALMGDGGKLERVPWVIEMDLPLME</sequence>
<dbReference type="GO" id="GO:0016829">
    <property type="term" value="F:lyase activity"/>
    <property type="evidence" value="ECO:0007669"/>
    <property type="project" value="UniProtKB-KW"/>
</dbReference>
<reference evidence="3 4" key="1">
    <citation type="submission" date="2018-05" db="EMBL/GenBank/DDBJ databases">
        <title>Genome sequencing and assembly of the regulated plant pathogen Lachnellula willkommii and related sister species for the development of diagnostic species identification markers.</title>
        <authorList>
            <person name="Giroux E."/>
            <person name="Bilodeau G."/>
        </authorList>
    </citation>
    <scope>NUCLEOTIDE SEQUENCE [LARGE SCALE GENOMIC DNA]</scope>
    <source>
        <strain evidence="3 4">CBS 197.66</strain>
    </source>
</reference>
<dbReference type="InterPro" id="IPR029052">
    <property type="entry name" value="Metallo-depent_PP-like"/>
</dbReference>
<dbReference type="PANTHER" id="PTHR12905:SF0">
    <property type="entry name" value="CALCINEURIN-LIKE PHOSPHOESTERASE DOMAIN-CONTAINING PROTEIN"/>
    <property type="match status" value="1"/>
</dbReference>
<evidence type="ECO:0000313" key="3">
    <source>
        <dbReference type="EMBL" id="TVY39173.1"/>
    </source>
</evidence>
<dbReference type="EMBL" id="QGMJ01000242">
    <property type="protein sequence ID" value="TVY39173.1"/>
    <property type="molecule type" value="Genomic_DNA"/>
</dbReference>